<accession>A0A7J5ZZU7</accession>
<name>A0A7J5ZZU7_AMEME</name>
<dbReference type="AlphaFoldDB" id="A0A7J5ZZU7"/>
<gene>
    <name evidence="1" type="ORF">AMELA_G00227060</name>
</gene>
<protein>
    <submittedName>
        <fullName evidence="1">Uncharacterized protein</fullName>
    </submittedName>
</protein>
<reference evidence="1 2" key="1">
    <citation type="submission" date="2020-02" db="EMBL/GenBank/DDBJ databases">
        <title>A chromosome-scale genome assembly of the black bullhead catfish (Ameiurus melas).</title>
        <authorList>
            <person name="Wen M."/>
            <person name="Zham M."/>
            <person name="Cabau C."/>
            <person name="Klopp C."/>
            <person name="Donnadieu C."/>
            <person name="Roques C."/>
            <person name="Bouchez O."/>
            <person name="Lampietro C."/>
            <person name="Jouanno E."/>
            <person name="Herpin A."/>
            <person name="Louis A."/>
            <person name="Berthelot C."/>
            <person name="Parey E."/>
            <person name="Roest-Crollius H."/>
            <person name="Braasch I."/>
            <person name="Postlethwait J."/>
            <person name="Robinson-Rechavi M."/>
            <person name="Echchiki A."/>
            <person name="Begum T."/>
            <person name="Montfort J."/>
            <person name="Schartl M."/>
            <person name="Bobe J."/>
            <person name="Guiguen Y."/>
        </authorList>
    </citation>
    <scope>NUCLEOTIDE SEQUENCE [LARGE SCALE GENOMIC DNA]</scope>
    <source>
        <strain evidence="1">M_S1</strain>
        <tissue evidence="1">Blood</tissue>
    </source>
</reference>
<evidence type="ECO:0000313" key="1">
    <source>
        <dbReference type="EMBL" id="KAF4076145.1"/>
    </source>
</evidence>
<sequence>MELLSRKVHVGGSNVFRFGTDAFWSGNRTEPQSGRLLGRRLDVWMKEPWRMGDDRTCPELLRVLVVVS</sequence>
<proteinExistence type="predicted"/>
<comment type="caution">
    <text evidence="1">The sequence shown here is derived from an EMBL/GenBank/DDBJ whole genome shotgun (WGS) entry which is preliminary data.</text>
</comment>
<dbReference type="EMBL" id="JAAGNN010000020">
    <property type="protein sequence ID" value="KAF4076145.1"/>
    <property type="molecule type" value="Genomic_DNA"/>
</dbReference>
<evidence type="ECO:0000313" key="2">
    <source>
        <dbReference type="Proteomes" id="UP000593565"/>
    </source>
</evidence>
<keyword evidence="2" id="KW-1185">Reference proteome</keyword>
<organism evidence="1 2">
    <name type="scientific">Ameiurus melas</name>
    <name type="common">Black bullhead</name>
    <name type="synonym">Silurus melas</name>
    <dbReference type="NCBI Taxonomy" id="219545"/>
    <lineage>
        <taxon>Eukaryota</taxon>
        <taxon>Metazoa</taxon>
        <taxon>Chordata</taxon>
        <taxon>Craniata</taxon>
        <taxon>Vertebrata</taxon>
        <taxon>Euteleostomi</taxon>
        <taxon>Actinopterygii</taxon>
        <taxon>Neopterygii</taxon>
        <taxon>Teleostei</taxon>
        <taxon>Ostariophysi</taxon>
        <taxon>Siluriformes</taxon>
        <taxon>Ictaluridae</taxon>
        <taxon>Ameiurus</taxon>
    </lineage>
</organism>
<dbReference type="Proteomes" id="UP000593565">
    <property type="component" value="Unassembled WGS sequence"/>
</dbReference>